<feature type="active site" description="Proton acceptor" evidence="10">
    <location>
        <position position="134"/>
    </location>
</feature>
<feature type="binding site" evidence="12">
    <location>
        <position position="258"/>
    </location>
    <ligand>
        <name>Mg(2+)</name>
        <dbReference type="ChEBI" id="CHEBI:18420"/>
    </ligand>
</feature>
<organism evidence="16">
    <name type="scientific">Guillardia theta (strain CCMP2712)</name>
    <name type="common">Cryptophyte</name>
    <dbReference type="NCBI Taxonomy" id="905079"/>
    <lineage>
        <taxon>Eukaryota</taxon>
        <taxon>Cryptophyceae</taxon>
        <taxon>Pyrenomonadales</taxon>
        <taxon>Geminigeraceae</taxon>
        <taxon>Guillardia</taxon>
    </lineage>
</organism>
<dbReference type="SUPFAM" id="SSF63433">
    <property type="entry name" value="Fumarylacetoacetate hydrolase, FAH, N-terminal domain"/>
    <property type="match status" value="1"/>
</dbReference>
<dbReference type="NCBIfam" id="TIGR01266">
    <property type="entry name" value="fum_ac_acetase"/>
    <property type="match status" value="1"/>
</dbReference>
<dbReference type="SUPFAM" id="SSF56529">
    <property type="entry name" value="FAH"/>
    <property type="match status" value="1"/>
</dbReference>
<dbReference type="RefSeq" id="XP_005827824.1">
    <property type="nucleotide sequence ID" value="XM_005827767.1"/>
</dbReference>
<proteinExistence type="inferred from homology"/>
<evidence type="ECO:0000259" key="14">
    <source>
        <dbReference type="Pfam" id="PF01557"/>
    </source>
</evidence>
<dbReference type="PaxDb" id="55529-EKX40844"/>
<feature type="binding site" evidence="12">
    <location>
        <position position="238"/>
    </location>
    <ligand>
        <name>Mg(2+)</name>
        <dbReference type="ChEBI" id="CHEBI:18420"/>
    </ligand>
</feature>
<dbReference type="InterPro" id="IPR036462">
    <property type="entry name" value="Fumarylacetoacetase_N_sf"/>
</dbReference>
<reference evidence="18" key="2">
    <citation type="submission" date="2012-11" db="EMBL/GenBank/DDBJ databases">
        <authorList>
            <person name="Kuo A."/>
            <person name="Curtis B.A."/>
            <person name="Tanifuji G."/>
            <person name="Burki F."/>
            <person name="Gruber A."/>
            <person name="Irimia M."/>
            <person name="Maruyama S."/>
            <person name="Arias M.C."/>
            <person name="Ball S.G."/>
            <person name="Gile G.H."/>
            <person name="Hirakawa Y."/>
            <person name="Hopkins J.F."/>
            <person name="Rensing S.A."/>
            <person name="Schmutz J."/>
            <person name="Symeonidi A."/>
            <person name="Elias M."/>
            <person name="Eveleigh R.J."/>
            <person name="Herman E.K."/>
            <person name="Klute M.J."/>
            <person name="Nakayama T."/>
            <person name="Obornik M."/>
            <person name="Reyes-Prieto A."/>
            <person name="Armbrust E.V."/>
            <person name="Aves S.J."/>
            <person name="Beiko R.G."/>
            <person name="Coutinho P."/>
            <person name="Dacks J.B."/>
            <person name="Durnford D.G."/>
            <person name="Fast N.M."/>
            <person name="Green B.R."/>
            <person name="Grisdale C."/>
            <person name="Hempe F."/>
            <person name="Henrissat B."/>
            <person name="Hoppner M.P."/>
            <person name="Ishida K.-I."/>
            <person name="Kim E."/>
            <person name="Koreny L."/>
            <person name="Kroth P.G."/>
            <person name="Liu Y."/>
            <person name="Malik S.-B."/>
            <person name="Maier U.G."/>
            <person name="McRose D."/>
            <person name="Mock T."/>
            <person name="Neilson J.A."/>
            <person name="Onodera N.T."/>
            <person name="Poole A.M."/>
            <person name="Pritham E.J."/>
            <person name="Richards T.A."/>
            <person name="Rocap G."/>
            <person name="Roy S.W."/>
            <person name="Sarai C."/>
            <person name="Schaack S."/>
            <person name="Shirato S."/>
            <person name="Slamovits C.H."/>
            <person name="Spencer D.F."/>
            <person name="Suzuki S."/>
            <person name="Worden A.Z."/>
            <person name="Zauner S."/>
            <person name="Barry K."/>
            <person name="Bell C."/>
            <person name="Bharti A.K."/>
            <person name="Crow J.A."/>
            <person name="Grimwood J."/>
            <person name="Kramer R."/>
            <person name="Lindquist E."/>
            <person name="Lucas S."/>
            <person name="Salamov A."/>
            <person name="McFadden G.I."/>
            <person name="Lane C.E."/>
            <person name="Keeling P.J."/>
            <person name="Gray M.W."/>
            <person name="Grigoriev I.V."/>
            <person name="Archibald J.M."/>
        </authorList>
    </citation>
    <scope>NUCLEOTIDE SEQUENCE</scope>
    <source>
        <strain evidence="18">CCMP2712</strain>
    </source>
</reference>
<dbReference type="FunFam" id="3.90.850.10:FF:000009">
    <property type="entry name" value="Fumarylacetoacetase"/>
    <property type="match status" value="1"/>
</dbReference>
<evidence type="ECO:0000313" key="17">
    <source>
        <dbReference type="EnsemblProtists" id="EKX40844"/>
    </source>
</evidence>
<accession>L1IY87</accession>
<keyword evidence="6 12" id="KW-0106">Calcium</keyword>
<dbReference type="GO" id="GO:0046872">
    <property type="term" value="F:metal ion binding"/>
    <property type="evidence" value="ECO:0007669"/>
    <property type="project" value="UniProtKB-UniRule"/>
</dbReference>
<comment type="catalytic activity">
    <reaction evidence="13">
        <text>4-fumarylacetoacetate + H2O = acetoacetate + fumarate + H(+)</text>
        <dbReference type="Rhea" id="RHEA:10244"/>
        <dbReference type="ChEBI" id="CHEBI:13705"/>
        <dbReference type="ChEBI" id="CHEBI:15377"/>
        <dbReference type="ChEBI" id="CHEBI:15378"/>
        <dbReference type="ChEBI" id="CHEBI:18034"/>
        <dbReference type="ChEBI" id="CHEBI:29806"/>
        <dbReference type="EC" id="3.7.1.2"/>
    </reaction>
</comment>
<protein>
    <recommendedName>
        <fullName evidence="3 13">Fumarylacetoacetase</fullName>
        <ecNumber evidence="3 13">3.7.1.2</ecNumber>
    </recommendedName>
    <alternativeName>
        <fullName evidence="13">Fumarylacetoacetate hydrolase</fullName>
    </alternativeName>
</protein>
<dbReference type="GO" id="GO:0006559">
    <property type="term" value="P:L-phenylalanine catabolic process"/>
    <property type="evidence" value="ECO:0007669"/>
    <property type="project" value="UniProtKB-UniRule"/>
</dbReference>
<dbReference type="Pfam" id="PF09298">
    <property type="entry name" value="FAA_hydrolase_N"/>
    <property type="match status" value="1"/>
</dbReference>
<dbReference type="OrthoDB" id="9971669at2759"/>
<evidence type="ECO:0000256" key="9">
    <source>
        <dbReference type="ARBA" id="ARBA00023232"/>
    </source>
</evidence>
<feature type="domain" description="Fumarylacetoacetase N-terminal" evidence="15">
    <location>
        <begin position="18"/>
        <end position="119"/>
    </location>
</feature>
<evidence type="ECO:0000256" key="1">
    <source>
        <dbReference type="ARBA" id="ARBA00004782"/>
    </source>
</evidence>
<gene>
    <name evidence="16" type="ORF">GUITHDRAFT_158280</name>
</gene>
<dbReference type="STRING" id="905079.L1IY87"/>
<feature type="binding site" evidence="11">
    <location>
        <position position="129"/>
    </location>
    <ligand>
        <name>substrate</name>
    </ligand>
</feature>
<evidence type="ECO:0000256" key="6">
    <source>
        <dbReference type="ARBA" id="ARBA00022837"/>
    </source>
</evidence>
<dbReference type="OMA" id="YWTAAQQ"/>
<dbReference type="Gene3D" id="2.30.30.230">
    <property type="entry name" value="Fumarylacetoacetase, N-terminal domain"/>
    <property type="match status" value="1"/>
</dbReference>
<feature type="binding site" evidence="12">
    <location>
        <position position="205"/>
    </location>
    <ligand>
        <name>Ca(2+)</name>
        <dbReference type="ChEBI" id="CHEBI:29108"/>
    </ligand>
</feature>
<feature type="binding site" evidence="12">
    <location>
        <position position="127"/>
    </location>
    <ligand>
        <name>Ca(2+)</name>
        <dbReference type="ChEBI" id="CHEBI:29108"/>
    </ligand>
</feature>
<comment type="cofactor">
    <cofactor evidence="13">
        <name>Mg(2+)</name>
        <dbReference type="ChEBI" id="CHEBI:18420"/>
    </cofactor>
    <cofactor evidence="13">
        <name>Ca(2+)</name>
        <dbReference type="ChEBI" id="CHEBI:29108"/>
    </cofactor>
</comment>
<evidence type="ECO:0000256" key="11">
    <source>
        <dbReference type="PIRSR" id="PIRSR605959-2"/>
    </source>
</evidence>
<comment type="pathway">
    <text evidence="1 13">Amino-acid degradation; L-phenylalanine degradation; acetoacetate and fumarate from L-phenylalanine: step 6/6.</text>
</comment>
<dbReference type="eggNOG" id="KOG2843">
    <property type="taxonomic scope" value="Eukaryota"/>
</dbReference>
<feature type="binding site" evidence="12">
    <location>
        <position position="203"/>
    </location>
    <ligand>
        <name>Ca(2+)</name>
        <dbReference type="ChEBI" id="CHEBI:29108"/>
    </ligand>
</feature>
<keyword evidence="8 13" id="KW-0828">Tyrosine catabolism</keyword>
<evidence type="ECO:0000256" key="2">
    <source>
        <dbReference type="ARBA" id="ARBA00010211"/>
    </source>
</evidence>
<evidence type="ECO:0000256" key="12">
    <source>
        <dbReference type="PIRSR" id="PIRSR605959-3"/>
    </source>
</evidence>
<dbReference type="HOGENOM" id="CLU_026207_2_0_1"/>
<feature type="binding site" evidence="12">
    <location>
        <position position="238"/>
    </location>
    <ligand>
        <name>Ca(2+)</name>
        <dbReference type="ChEBI" id="CHEBI:29108"/>
    </ligand>
</feature>
<dbReference type="InterPro" id="IPR015377">
    <property type="entry name" value="Fumarylacetoacetase_N"/>
</dbReference>
<feature type="binding site" evidence="11">
    <location>
        <position position="358"/>
    </location>
    <ligand>
        <name>substrate</name>
    </ligand>
</feature>
<dbReference type="KEGG" id="gtt:GUITHDRAFT_158280"/>
<comment type="similarity">
    <text evidence="2 13">Belongs to the FAH family.</text>
</comment>
<evidence type="ECO:0000259" key="15">
    <source>
        <dbReference type="Pfam" id="PF09298"/>
    </source>
</evidence>
<evidence type="ECO:0000256" key="8">
    <source>
        <dbReference type="ARBA" id="ARBA00022878"/>
    </source>
</evidence>
<dbReference type="EnsemblProtists" id="EKX40844">
    <property type="protein sequence ID" value="EKX40844"/>
    <property type="gene ID" value="GUITHDRAFT_158280"/>
</dbReference>
<dbReference type="GO" id="GO:1902000">
    <property type="term" value="P:homogentisate catabolic process"/>
    <property type="evidence" value="ECO:0007669"/>
    <property type="project" value="TreeGrafter"/>
</dbReference>
<dbReference type="Proteomes" id="UP000011087">
    <property type="component" value="Unassembled WGS sequence"/>
</dbReference>
<dbReference type="GO" id="GO:0004334">
    <property type="term" value="F:fumarylacetoacetase activity"/>
    <property type="evidence" value="ECO:0007669"/>
    <property type="project" value="UniProtKB-UniRule"/>
</dbReference>
<reference evidence="16 18" key="1">
    <citation type="journal article" date="2012" name="Nature">
        <title>Algal genomes reveal evolutionary mosaicism and the fate of nucleomorphs.</title>
        <authorList>
            <consortium name="DOE Joint Genome Institute"/>
            <person name="Curtis B.A."/>
            <person name="Tanifuji G."/>
            <person name="Burki F."/>
            <person name="Gruber A."/>
            <person name="Irimia M."/>
            <person name="Maruyama S."/>
            <person name="Arias M.C."/>
            <person name="Ball S.G."/>
            <person name="Gile G.H."/>
            <person name="Hirakawa Y."/>
            <person name="Hopkins J.F."/>
            <person name="Kuo A."/>
            <person name="Rensing S.A."/>
            <person name="Schmutz J."/>
            <person name="Symeonidi A."/>
            <person name="Elias M."/>
            <person name="Eveleigh R.J."/>
            <person name="Herman E.K."/>
            <person name="Klute M.J."/>
            <person name="Nakayama T."/>
            <person name="Obornik M."/>
            <person name="Reyes-Prieto A."/>
            <person name="Armbrust E.V."/>
            <person name="Aves S.J."/>
            <person name="Beiko R.G."/>
            <person name="Coutinho P."/>
            <person name="Dacks J.B."/>
            <person name="Durnford D.G."/>
            <person name="Fast N.M."/>
            <person name="Green B.R."/>
            <person name="Grisdale C.J."/>
            <person name="Hempel F."/>
            <person name="Henrissat B."/>
            <person name="Hoppner M.P."/>
            <person name="Ishida K."/>
            <person name="Kim E."/>
            <person name="Koreny L."/>
            <person name="Kroth P.G."/>
            <person name="Liu Y."/>
            <person name="Malik S.B."/>
            <person name="Maier U.G."/>
            <person name="McRose D."/>
            <person name="Mock T."/>
            <person name="Neilson J.A."/>
            <person name="Onodera N.T."/>
            <person name="Poole A.M."/>
            <person name="Pritham E.J."/>
            <person name="Richards T.A."/>
            <person name="Rocap G."/>
            <person name="Roy S.W."/>
            <person name="Sarai C."/>
            <person name="Schaack S."/>
            <person name="Shirato S."/>
            <person name="Slamovits C.H."/>
            <person name="Spencer D.F."/>
            <person name="Suzuki S."/>
            <person name="Worden A.Z."/>
            <person name="Zauner S."/>
            <person name="Barry K."/>
            <person name="Bell C."/>
            <person name="Bharti A.K."/>
            <person name="Crow J.A."/>
            <person name="Grimwood J."/>
            <person name="Kramer R."/>
            <person name="Lindquist E."/>
            <person name="Lucas S."/>
            <person name="Salamov A."/>
            <person name="McFadden G.I."/>
            <person name="Lane C.E."/>
            <person name="Keeling P.J."/>
            <person name="Gray M.W."/>
            <person name="Grigoriev I.V."/>
            <person name="Archibald J.M."/>
        </authorList>
    </citation>
    <scope>NUCLEOTIDE SEQUENCE</scope>
    <source>
        <strain evidence="16 18">CCMP2712</strain>
    </source>
</reference>
<dbReference type="InterPro" id="IPR011234">
    <property type="entry name" value="Fumarylacetoacetase-like_C"/>
</dbReference>
<feature type="domain" description="Fumarylacetoacetase-like C-terminal" evidence="14">
    <location>
        <begin position="126"/>
        <end position="399"/>
    </location>
</feature>
<keyword evidence="5 13" id="KW-0378">Hydrolase</keyword>
<dbReference type="PANTHER" id="PTHR43069:SF2">
    <property type="entry name" value="FUMARYLACETOACETASE"/>
    <property type="match status" value="1"/>
</dbReference>
<keyword evidence="9 13" id="KW-0585">Phenylalanine catabolism</keyword>
<keyword evidence="4 12" id="KW-0479">Metal-binding</keyword>
<evidence type="ECO:0000313" key="18">
    <source>
        <dbReference type="Proteomes" id="UP000011087"/>
    </source>
</evidence>
<name>L1IY87_GUITC</name>
<keyword evidence="7 12" id="KW-0460">Magnesium</keyword>
<dbReference type="UniPathway" id="UPA00139">
    <property type="reaction ID" value="UER00341"/>
</dbReference>
<feature type="binding site" evidence="11">
    <location>
        <position position="245"/>
    </location>
    <ligand>
        <name>substrate</name>
    </ligand>
</feature>
<sequence length="462" mass="52186">MTRSWVEIPENSDFTLDNLPYGVFSTSSRPPRCGVAIGNLVLDLSVVTCLLRGIGGLDPSCFSKPALNEFMACPSSVWKATRERLMDLLREGGSRELRDDPVMASKAFVKLDTVKMHLPAVIPDYTDFYSSRDHAFNCGCMFRDPANALQPNWLHLPVGYHGRASTVFVSGTEIVRPRGQLQKDKGDPKKGSEYGPCKNLDFEMEIAFFVGGEPLRLGETITMDNVEDRIFGLVLMNDWSARDIQSWEYVPLGPFGSKNFATSISPWIVPYEALKPFTCETISRVQQDPEPLDYLKDPNYSSFDIDLTVSIQGQDMPQAEQVCRTNMRNLYWNIKQQLVHHTVTGCRMRPGDLLGTGTISGGEQDSLGSLLEMSWRGTRDVPLGSSGENRKFLKDFDKVIMRGKCQNKARSSLLAPLLKVIQRTSTWNKRYLQLTECHKLRLWGQDDFTLGSFTVIRFYYTH</sequence>
<evidence type="ECO:0000256" key="13">
    <source>
        <dbReference type="RuleBase" id="RU366008"/>
    </source>
</evidence>
<dbReference type="Pfam" id="PF01557">
    <property type="entry name" value="FAA_hydrolase"/>
    <property type="match status" value="1"/>
</dbReference>
<evidence type="ECO:0000256" key="4">
    <source>
        <dbReference type="ARBA" id="ARBA00022723"/>
    </source>
</evidence>
<evidence type="ECO:0000256" key="7">
    <source>
        <dbReference type="ARBA" id="ARBA00022842"/>
    </source>
</evidence>
<keyword evidence="18" id="KW-1185">Reference proteome</keyword>
<dbReference type="InterPro" id="IPR005959">
    <property type="entry name" value="Fumarylacetoacetase"/>
</dbReference>
<dbReference type="InterPro" id="IPR036663">
    <property type="entry name" value="Fumarylacetoacetase_C_sf"/>
</dbReference>
<evidence type="ECO:0000256" key="5">
    <source>
        <dbReference type="ARBA" id="ARBA00022801"/>
    </source>
</evidence>
<dbReference type="EMBL" id="JH993028">
    <property type="protein sequence ID" value="EKX40844.1"/>
    <property type="molecule type" value="Genomic_DNA"/>
</dbReference>
<evidence type="ECO:0000313" key="16">
    <source>
        <dbReference type="EMBL" id="EKX40844.1"/>
    </source>
</evidence>
<feature type="binding site" evidence="11">
    <location>
        <position position="249"/>
    </location>
    <ligand>
        <name>substrate</name>
    </ligand>
</feature>
<feature type="binding site" evidence="11">
    <location>
        <position position="143"/>
    </location>
    <ligand>
        <name>substrate</name>
    </ligand>
</feature>
<feature type="binding site" evidence="12">
    <location>
        <position position="262"/>
    </location>
    <ligand>
        <name>Mg(2+)</name>
        <dbReference type="ChEBI" id="CHEBI:18420"/>
    </ligand>
</feature>
<evidence type="ECO:0000256" key="10">
    <source>
        <dbReference type="PIRSR" id="PIRSR605959-1"/>
    </source>
</evidence>
<dbReference type="GeneID" id="17297438"/>
<dbReference type="AlphaFoldDB" id="L1IY87"/>
<dbReference type="EC" id="3.7.1.2" evidence="3 13"/>
<dbReference type="Gene3D" id="3.90.850.10">
    <property type="entry name" value="Fumarylacetoacetase-like, C-terminal domain"/>
    <property type="match status" value="1"/>
</dbReference>
<dbReference type="PANTHER" id="PTHR43069">
    <property type="entry name" value="FUMARYLACETOACETASE"/>
    <property type="match status" value="1"/>
</dbReference>
<reference evidence="17" key="3">
    <citation type="submission" date="2016-03" db="UniProtKB">
        <authorList>
            <consortium name="EnsemblProtists"/>
        </authorList>
    </citation>
    <scope>IDENTIFICATION</scope>
</reference>
<dbReference type="GO" id="GO:0006572">
    <property type="term" value="P:L-tyrosine catabolic process"/>
    <property type="evidence" value="ECO:0007669"/>
    <property type="project" value="UniProtKB-UniRule"/>
</dbReference>
<evidence type="ECO:0000256" key="3">
    <source>
        <dbReference type="ARBA" id="ARBA00012094"/>
    </source>
</evidence>